<proteinExistence type="predicted"/>
<feature type="region of interest" description="Disordered" evidence="1">
    <location>
        <begin position="1"/>
        <end position="23"/>
    </location>
</feature>
<name>A0A3B3BPG7_ORYME</name>
<keyword evidence="3" id="KW-1185">Reference proteome</keyword>
<evidence type="ECO:0000313" key="2">
    <source>
        <dbReference type="Ensembl" id="ENSOMEP00000007506.1"/>
    </source>
</evidence>
<sequence length="113" mass="12491">MHSHKQCWGGDQDDLQRPQPDVRDGEKLVVANAVAARLLGVADEGRLLIPPNTFGSNHQHQDAKDENDREPNAPNSSRMPVYAADYGIKGSPVHLRLQVCQDTNVKKEITVVN</sequence>
<reference evidence="2" key="2">
    <citation type="submission" date="2025-09" db="UniProtKB">
        <authorList>
            <consortium name="Ensembl"/>
        </authorList>
    </citation>
    <scope>IDENTIFICATION</scope>
</reference>
<accession>A0A3B3BPG7</accession>
<reference evidence="2" key="1">
    <citation type="submission" date="2025-08" db="UniProtKB">
        <authorList>
            <consortium name="Ensembl"/>
        </authorList>
    </citation>
    <scope>IDENTIFICATION</scope>
</reference>
<dbReference type="STRING" id="30732.ENSOMEP00000007506"/>
<dbReference type="GeneTree" id="ENSGT00990000203874"/>
<dbReference type="PaxDb" id="30732-ENSOMEP00000007506"/>
<dbReference type="OMA" id="PVYTADH"/>
<feature type="compositionally biased region" description="Basic and acidic residues" evidence="1">
    <location>
        <begin position="14"/>
        <end position="23"/>
    </location>
</feature>
<protein>
    <submittedName>
        <fullName evidence="2">Uncharacterized protein</fullName>
    </submittedName>
</protein>
<organism evidence="2 3">
    <name type="scientific">Oryzias melastigma</name>
    <name type="common">Marine medaka</name>
    <dbReference type="NCBI Taxonomy" id="30732"/>
    <lineage>
        <taxon>Eukaryota</taxon>
        <taxon>Metazoa</taxon>
        <taxon>Chordata</taxon>
        <taxon>Craniata</taxon>
        <taxon>Vertebrata</taxon>
        <taxon>Euteleostomi</taxon>
        <taxon>Actinopterygii</taxon>
        <taxon>Neopterygii</taxon>
        <taxon>Teleostei</taxon>
        <taxon>Neoteleostei</taxon>
        <taxon>Acanthomorphata</taxon>
        <taxon>Ovalentaria</taxon>
        <taxon>Atherinomorphae</taxon>
        <taxon>Beloniformes</taxon>
        <taxon>Adrianichthyidae</taxon>
        <taxon>Oryziinae</taxon>
        <taxon>Oryzias</taxon>
    </lineage>
</organism>
<dbReference type="Ensembl" id="ENSOMET00000003992.1">
    <property type="protein sequence ID" value="ENSOMEP00000007506.1"/>
    <property type="gene ID" value="ENSOMEG00000008607.1"/>
</dbReference>
<dbReference type="Proteomes" id="UP000261560">
    <property type="component" value="Unplaced"/>
</dbReference>
<evidence type="ECO:0000313" key="3">
    <source>
        <dbReference type="Proteomes" id="UP000261560"/>
    </source>
</evidence>
<feature type="region of interest" description="Disordered" evidence="1">
    <location>
        <begin position="47"/>
        <end position="80"/>
    </location>
</feature>
<dbReference type="AlphaFoldDB" id="A0A3B3BPG7"/>
<feature type="compositionally biased region" description="Basic and acidic residues" evidence="1">
    <location>
        <begin position="59"/>
        <end position="71"/>
    </location>
</feature>
<evidence type="ECO:0000256" key="1">
    <source>
        <dbReference type="SAM" id="MobiDB-lite"/>
    </source>
</evidence>